<dbReference type="SMART" id="SM01270">
    <property type="entry name" value="Longin"/>
    <property type="match status" value="1"/>
</dbReference>
<evidence type="ECO:0000256" key="7">
    <source>
        <dbReference type="ARBA" id="ARBA00037493"/>
    </source>
</evidence>
<dbReference type="GO" id="GO:0005737">
    <property type="term" value="C:cytoplasm"/>
    <property type="evidence" value="ECO:0007669"/>
    <property type="project" value="UniProtKB-ARBA"/>
</dbReference>
<keyword evidence="9" id="KW-0175">Coiled coil</keyword>
<dbReference type="InterPro" id="IPR010908">
    <property type="entry name" value="Longin_dom"/>
</dbReference>
<sequence>MAALIYSFVARGTVVLAEYASPQTPGNYRHVAISCLERGVGNSSKFTFTADQHTFNFLLEGGYTYLVVAREGSGRQIPYAYLETVKNEFTAKYADKSRTAQEGSLDKAFGPRLKTQMEWCMAHPEELSKVAGLQKKVDEVKSIMVDNIEQVLARGERIDRLMDQSEGLRNSADRFHRVGQALRRKMWWQNKKMWLIAIVILLVLIFIIFLSVCFSGGNCFRQ</sequence>
<gene>
    <name evidence="13" type="ORF">WJX81_005609</name>
</gene>
<evidence type="ECO:0000256" key="5">
    <source>
        <dbReference type="ARBA" id="ARBA00022989"/>
    </source>
</evidence>
<evidence type="ECO:0000313" key="14">
    <source>
        <dbReference type="Proteomes" id="UP001445335"/>
    </source>
</evidence>
<evidence type="ECO:0000256" key="2">
    <source>
        <dbReference type="ARBA" id="ARBA00022448"/>
    </source>
</evidence>
<dbReference type="PRINTS" id="PR00219">
    <property type="entry name" value="SYNAPTOBREVN"/>
</dbReference>
<comment type="similarity">
    <text evidence="1">Belongs to the synaptobrevin family.</text>
</comment>
<comment type="function">
    <text evidence="7">Involved in the targeting and/or fusion of transport vesicles to their target membrane.</text>
</comment>
<dbReference type="GO" id="GO:0012505">
    <property type="term" value="C:endomembrane system"/>
    <property type="evidence" value="ECO:0007669"/>
    <property type="project" value="UniProtKB-SubCell"/>
</dbReference>
<dbReference type="FunFam" id="1.20.5.110:FF:000004">
    <property type="entry name" value="Vesicle-associated membrane protein 7"/>
    <property type="match status" value="1"/>
</dbReference>
<dbReference type="CDD" id="cd14824">
    <property type="entry name" value="Longin"/>
    <property type="match status" value="1"/>
</dbReference>
<keyword evidence="5 10" id="KW-1133">Transmembrane helix</keyword>
<dbReference type="AlphaFoldDB" id="A0AAW1SFY5"/>
<dbReference type="Proteomes" id="UP001445335">
    <property type="component" value="Unassembled WGS sequence"/>
</dbReference>
<dbReference type="Gene3D" id="1.20.5.110">
    <property type="match status" value="1"/>
</dbReference>
<dbReference type="GO" id="GO:0015031">
    <property type="term" value="P:protein transport"/>
    <property type="evidence" value="ECO:0007669"/>
    <property type="project" value="UniProtKB-KW"/>
</dbReference>
<dbReference type="InterPro" id="IPR051097">
    <property type="entry name" value="Synaptobrevin-like_transport"/>
</dbReference>
<dbReference type="GO" id="GO:0016192">
    <property type="term" value="P:vesicle-mediated transport"/>
    <property type="evidence" value="ECO:0007669"/>
    <property type="project" value="InterPro"/>
</dbReference>
<dbReference type="FunFam" id="3.30.450.50:FF:000014">
    <property type="entry name" value="vesicle-associated membrane protein 727"/>
    <property type="match status" value="1"/>
</dbReference>
<feature type="domain" description="Longin" evidence="11">
    <location>
        <begin position="8"/>
        <end position="113"/>
    </location>
</feature>
<evidence type="ECO:0000259" key="11">
    <source>
        <dbReference type="PROSITE" id="PS50859"/>
    </source>
</evidence>
<comment type="subcellular location">
    <subcellularLocation>
        <location evidence="8">Endomembrane system</location>
        <topology evidence="8">Single-pass type IV membrane protein</topology>
    </subcellularLocation>
</comment>
<dbReference type="SUPFAM" id="SSF58038">
    <property type="entry name" value="SNARE fusion complex"/>
    <property type="match status" value="1"/>
</dbReference>
<dbReference type="InterPro" id="IPR011012">
    <property type="entry name" value="Longin-like_dom_sf"/>
</dbReference>
<evidence type="ECO:0000313" key="13">
    <source>
        <dbReference type="EMBL" id="KAK9845400.1"/>
    </source>
</evidence>
<dbReference type="PROSITE" id="PS50859">
    <property type="entry name" value="LONGIN"/>
    <property type="match status" value="1"/>
</dbReference>
<keyword evidence="2" id="KW-0813">Transport</keyword>
<proteinExistence type="inferred from homology"/>
<name>A0AAW1SFY5_9CHLO</name>
<dbReference type="PROSITE" id="PS50892">
    <property type="entry name" value="V_SNARE"/>
    <property type="match status" value="1"/>
</dbReference>
<dbReference type="InterPro" id="IPR001388">
    <property type="entry name" value="Synaptobrevin-like"/>
</dbReference>
<feature type="domain" description="V-SNARE coiled-coil homology" evidence="12">
    <location>
        <begin position="129"/>
        <end position="189"/>
    </location>
</feature>
<evidence type="ECO:0000256" key="9">
    <source>
        <dbReference type="PROSITE-ProRule" id="PRU00290"/>
    </source>
</evidence>
<dbReference type="EMBL" id="JALJOU010000003">
    <property type="protein sequence ID" value="KAK9845400.1"/>
    <property type="molecule type" value="Genomic_DNA"/>
</dbReference>
<reference evidence="13 14" key="1">
    <citation type="journal article" date="2024" name="Nat. Commun.">
        <title>Phylogenomics reveals the evolutionary origins of lichenization in chlorophyte algae.</title>
        <authorList>
            <person name="Puginier C."/>
            <person name="Libourel C."/>
            <person name="Otte J."/>
            <person name="Skaloud P."/>
            <person name="Haon M."/>
            <person name="Grisel S."/>
            <person name="Petersen M."/>
            <person name="Berrin J.G."/>
            <person name="Delaux P.M."/>
            <person name="Dal Grande F."/>
            <person name="Keller J."/>
        </authorList>
    </citation>
    <scope>NUCLEOTIDE SEQUENCE [LARGE SCALE GENOMIC DNA]</scope>
    <source>
        <strain evidence="13 14">SAG 245.80</strain>
    </source>
</reference>
<evidence type="ECO:0000259" key="12">
    <source>
        <dbReference type="PROSITE" id="PS50892"/>
    </source>
</evidence>
<dbReference type="PANTHER" id="PTHR21136:SF168">
    <property type="entry name" value="VESICLE-ASSOCIATED MEMBRANE PROTEIN 9"/>
    <property type="match status" value="1"/>
</dbReference>
<evidence type="ECO:0000256" key="3">
    <source>
        <dbReference type="ARBA" id="ARBA00022692"/>
    </source>
</evidence>
<keyword evidence="4" id="KW-0653">Protein transport</keyword>
<dbReference type="GO" id="GO:0016020">
    <property type="term" value="C:membrane"/>
    <property type="evidence" value="ECO:0007669"/>
    <property type="project" value="InterPro"/>
</dbReference>
<evidence type="ECO:0000256" key="4">
    <source>
        <dbReference type="ARBA" id="ARBA00022927"/>
    </source>
</evidence>
<accession>A0AAW1SFY5</accession>
<comment type="caution">
    <text evidence="13">The sequence shown here is derived from an EMBL/GenBank/DDBJ whole genome shotgun (WGS) entry which is preliminary data.</text>
</comment>
<evidence type="ECO:0000256" key="10">
    <source>
        <dbReference type="SAM" id="Phobius"/>
    </source>
</evidence>
<evidence type="ECO:0000256" key="8">
    <source>
        <dbReference type="ARBA" id="ARBA00046280"/>
    </source>
</evidence>
<dbReference type="PANTHER" id="PTHR21136">
    <property type="entry name" value="SNARE PROTEINS"/>
    <property type="match status" value="1"/>
</dbReference>
<keyword evidence="3 10" id="KW-0812">Transmembrane</keyword>
<protein>
    <submittedName>
        <fullName evidence="13">Uncharacterized protein</fullName>
    </submittedName>
</protein>
<dbReference type="InterPro" id="IPR042855">
    <property type="entry name" value="V_SNARE_CC"/>
</dbReference>
<dbReference type="Pfam" id="PF00957">
    <property type="entry name" value="Synaptobrevin"/>
    <property type="match status" value="1"/>
</dbReference>
<dbReference type="Pfam" id="PF13774">
    <property type="entry name" value="Longin"/>
    <property type="match status" value="1"/>
</dbReference>
<feature type="transmembrane region" description="Helical" evidence="10">
    <location>
        <begin position="193"/>
        <end position="217"/>
    </location>
</feature>
<keyword evidence="6 10" id="KW-0472">Membrane</keyword>
<evidence type="ECO:0000256" key="6">
    <source>
        <dbReference type="ARBA" id="ARBA00023136"/>
    </source>
</evidence>
<evidence type="ECO:0000256" key="1">
    <source>
        <dbReference type="ARBA" id="ARBA00008025"/>
    </source>
</evidence>
<dbReference type="SUPFAM" id="SSF64356">
    <property type="entry name" value="SNARE-like"/>
    <property type="match status" value="1"/>
</dbReference>
<organism evidence="13 14">
    <name type="scientific">Elliptochloris bilobata</name>
    <dbReference type="NCBI Taxonomy" id="381761"/>
    <lineage>
        <taxon>Eukaryota</taxon>
        <taxon>Viridiplantae</taxon>
        <taxon>Chlorophyta</taxon>
        <taxon>core chlorophytes</taxon>
        <taxon>Trebouxiophyceae</taxon>
        <taxon>Trebouxiophyceae incertae sedis</taxon>
        <taxon>Elliptochloris clade</taxon>
        <taxon>Elliptochloris</taxon>
    </lineage>
</organism>
<dbReference type="Gene3D" id="3.30.450.50">
    <property type="entry name" value="Longin domain"/>
    <property type="match status" value="1"/>
</dbReference>
<keyword evidence="14" id="KW-1185">Reference proteome</keyword>